<dbReference type="AlphaFoldDB" id="A0A914QU12"/>
<reference evidence="3" key="1">
    <citation type="submission" date="2022-11" db="UniProtKB">
        <authorList>
            <consortium name="WormBaseParasite"/>
        </authorList>
    </citation>
    <scope>IDENTIFICATION</scope>
</reference>
<feature type="compositionally biased region" description="Low complexity" evidence="1">
    <location>
        <begin position="79"/>
        <end position="91"/>
    </location>
</feature>
<evidence type="ECO:0000313" key="3">
    <source>
        <dbReference type="WBParaSite" id="PDA_v2.g7043.t1"/>
    </source>
</evidence>
<name>A0A914QU12_9BILA</name>
<organism evidence="2 3">
    <name type="scientific">Panagrolaimus davidi</name>
    <dbReference type="NCBI Taxonomy" id="227884"/>
    <lineage>
        <taxon>Eukaryota</taxon>
        <taxon>Metazoa</taxon>
        <taxon>Ecdysozoa</taxon>
        <taxon>Nematoda</taxon>
        <taxon>Chromadorea</taxon>
        <taxon>Rhabditida</taxon>
        <taxon>Tylenchina</taxon>
        <taxon>Panagrolaimomorpha</taxon>
        <taxon>Panagrolaimoidea</taxon>
        <taxon>Panagrolaimidae</taxon>
        <taxon>Panagrolaimus</taxon>
    </lineage>
</organism>
<sequence length="568" mass="64387">MLGNFENKKLRNKSFSNAATNKSTLSLHISAYENSIESTAALGLDLFNDKISKRKPFIVSSLTVQNPFEFPRQQENEPSRSSVMQFSSSQRLRNPNDPGTGIVRKIASAANKGLITLEAALSVAESARDPPNNVVNNYFHAFENFDVDDQQNDFNDDYVMGNSEPLQIVCNSKNDLNEKEFTMSMLGKFIFSNFSVSKVKKDVALDNLMGRETISSSEYLKFLSDIDRRYCVKTHYFCPSCEQAFLKARKTCVCGLKFARGKDSGMISITTCAIKPQIIDCVIQNFNELSKPKVLNENRSQLNEFPQSIPEYHNGVRRIKLMINTDGIVPKQSFRGDIWPVYLAIADLETKSRGAVSNCLISSIICGFSKPTPAMWKIALEPLRLEQIQLEQNCITIKDQKFTFSIQHGIFDFEAGVSIYDGVGHSSLGKGCLNCFVDPQRCQLANSKGKIPNKRLWPIEGDFEYRTDESILADAENGTNGLKSVTPWMAIILPTKWRLDALHVLEEGILPRIMEPYFPKKEWAELNRVYFIESIFPSRSKLHPRSIMEFNRFNGGDKRCVRIIFHKY</sequence>
<dbReference type="InterPro" id="IPR009667">
    <property type="entry name" value="DUF1258"/>
</dbReference>
<accession>A0A914QU12</accession>
<evidence type="ECO:0000256" key="1">
    <source>
        <dbReference type="SAM" id="MobiDB-lite"/>
    </source>
</evidence>
<proteinExistence type="predicted"/>
<feature type="region of interest" description="Disordered" evidence="1">
    <location>
        <begin position="69"/>
        <end position="98"/>
    </location>
</feature>
<dbReference type="Proteomes" id="UP000887578">
    <property type="component" value="Unplaced"/>
</dbReference>
<evidence type="ECO:0000313" key="2">
    <source>
        <dbReference type="Proteomes" id="UP000887578"/>
    </source>
</evidence>
<protein>
    <submittedName>
        <fullName evidence="3">Uncharacterized protein</fullName>
    </submittedName>
</protein>
<dbReference type="WBParaSite" id="PDA_v2.g7043.t1">
    <property type="protein sequence ID" value="PDA_v2.g7043.t1"/>
    <property type="gene ID" value="PDA_v2.g7043"/>
</dbReference>
<keyword evidence="2" id="KW-1185">Reference proteome</keyword>
<dbReference type="Pfam" id="PF06869">
    <property type="entry name" value="DUF1258"/>
    <property type="match status" value="1"/>
</dbReference>